<feature type="compositionally biased region" description="Acidic residues" evidence="7">
    <location>
        <begin position="1"/>
        <end position="12"/>
    </location>
</feature>
<dbReference type="Proteomes" id="UP001279734">
    <property type="component" value="Unassembled WGS sequence"/>
</dbReference>
<dbReference type="GO" id="GO:0022857">
    <property type="term" value="F:transmembrane transporter activity"/>
    <property type="evidence" value="ECO:0007669"/>
    <property type="project" value="UniProtKB-UniRule"/>
</dbReference>
<gene>
    <name evidence="8" type="ORF">Nepgr_020851</name>
</gene>
<evidence type="ECO:0000256" key="7">
    <source>
        <dbReference type="SAM" id="MobiDB-lite"/>
    </source>
</evidence>
<dbReference type="AlphaFoldDB" id="A0AAD3SW20"/>
<accession>A0AAD3SW20</accession>
<feature type="region of interest" description="Disordered" evidence="7">
    <location>
        <begin position="70"/>
        <end position="101"/>
    </location>
</feature>
<feature type="transmembrane region" description="Helical" evidence="6">
    <location>
        <begin position="289"/>
        <end position="309"/>
    </location>
</feature>
<comment type="caution">
    <text evidence="8">The sequence shown here is derived from an EMBL/GenBank/DDBJ whole genome shotgun (WGS) entry which is preliminary data.</text>
</comment>
<protein>
    <recommendedName>
        <fullName evidence="6">Choline transporter-like protein</fullName>
    </recommendedName>
</protein>
<dbReference type="GO" id="GO:0005886">
    <property type="term" value="C:plasma membrane"/>
    <property type="evidence" value="ECO:0007669"/>
    <property type="project" value="UniProtKB-SubCell"/>
</dbReference>
<evidence type="ECO:0000313" key="8">
    <source>
        <dbReference type="EMBL" id="GMH19010.1"/>
    </source>
</evidence>
<feature type="transmembrane region" description="Helical" evidence="6">
    <location>
        <begin position="464"/>
        <end position="481"/>
    </location>
</feature>
<feature type="transmembrane region" description="Helical" evidence="6">
    <location>
        <begin position="214"/>
        <end position="235"/>
    </location>
</feature>
<keyword evidence="3 6" id="KW-0812">Transmembrane</keyword>
<name>A0AAD3SW20_NEPGR</name>
<feature type="transmembrane region" description="Helical" evidence="6">
    <location>
        <begin position="187"/>
        <end position="208"/>
    </location>
</feature>
<dbReference type="InterPro" id="IPR007603">
    <property type="entry name" value="Choline_transptr-like"/>
</dbReference>
<feature type="compositionally biased region" description="Basic and acidic residues" evidence="7">
    <location>
        <begin position="13"/>
        <end position="39"/>
    </location>
</feature>
<feature type="region of interest" description="Disordered" evidence="7">
    <location>
        <begin position="1"/>
        <end position="53"/>
    </location>
</feature>
<feature type="compositionally biased region" description="Pro residues" evidence="7">
    <location>
        <begin position="80"/>
        <end position="89"/>
    </location>
</feature>
<evidence type="ECO:0000256" key="6">
    <source>
        <dbReference type="RuleBase" id="RU368066"/>
    </source>
</evidence>
<comment type="subcellular location">
    <subcellularLocation>
        <location evidence="6">Cell membrane</location>
        <topology evidence="6">Multi-pass membrane protein</topology>
    </subcellularLocation>
    <subcellularLocation>
        <location evidence="1">Membrane</location>
        <topology evidence="1">Multi-pass membrane protein</topology>
    </subcellularLocation>
</comment>
<dbReference type="PANTHER" id="PTHR12385:SF93">
    <property type="entry name" value="CHOLINE TRANSPORTER-LIKE PROTEIN"/>
    <property type="match status" value="1"/>
</dbReference>
<comment type="function">
    <text evidence="6">Choline transporter.</text>
</comment>
<evidence type="ECO:0000256" key="4">
    <source>
        <dbReference type="ARBA" id="ARBA00022989"/>
    </source>
</evidence>
<feature type="transmembrane region" description="Helical" evidence="6">
    <location>
        <begin position="115"/>
        <end position="136"/>
    </location>
</feature>
<evidence type="ECO:0000256" key="3">
    <source>
        <dbReference type="ARBA" id="ARBA00022692"/>
    </source>
</evidence>
<sequence>MGALEESTEEERENGNKAPERKEEEREETGAKDMEKDEMGFQEQVIHPDRQADSRLSMLQRLNPSNPLRIVINGGSRVTTPPPPPPPQSQPRFTQTPTPQQSMISLNSSGFTNKITLFLFLVHMVVAIGLVGFLIFKGIQGFLVSENVRRKEKKVLKYFLPQVEAAALLSITLAFTWQKAVRLRPRIMVHFIIWSSFAMSLAAGILLICFQKPATNGVGACLVLFAIGNGLYACWVTQRTGFCSKILIKSLEPVSQFHYLNRPTYLMLGAGFIWMSLWILAVIGALNFYFPPLIIIALVLSLTWTAEVMRNVANLTVSRVIALYYLRGVKSSTQFCFQRALTLNLGSACLGSLFVPSIEALRILARGLNLLEGEDEFMFSCAHCCLDVMQSVFKYGNGWAFVQVAAYGKIFTRASIDTWALFESRGMETLVDSDITSSVCFLSGVCTGSICTIMVAAWTAKVHQGFTATISVLAFFIGYLMTRIAMALPHACVSCYYVCYAENPQNRMFDNTIPTRISKLKSDRGVAVPTPRVPHRFQN</sequence>
<proteinExistence type="inferred from homology"/>
<reference evidence="8" key="1">
    <citation type="submission" date="2023-05" db="EMBL/GenBank/DDBJ databases">
        <title>Nepenthes gracilis genome sequencing.</title>
        <authorList>
            <person name="Fukushima K."/>
        </authorList>
    </citation>
    <scope>NUCLEOTIDE SEQUENCE</scope>
    <source>
        <strain evidence="8">SING2019-196</strain>
    </source>
</reference>
<feature type="transmembrane region" description="Helical" evidence="6">
    <location>
        <begin position="156"/>
        <end position="175"/>
    </location>
</feature>
<keyword evidence="9" id="KW-1185">Reference proteome</keyword>
<dbReference type="EMBL" id="BSYO01000020">
    <property type="protein sequence ID" value="GMH19010.1"/>
    <property type="molecule type" value="Genomic_DNA"/>
</dbReference>
<evidence type="ECO:0000256" key="1">
    <source>
        <dbReference type="ARBA" id="ARBA00004141"/>
    </source>
</evidence>
<feature type="compositionally biased region" description="Low complexity" evidence="7">
    <location>
        <begin position="90"/>
        <end position="101"/>
    </location>
</feature>
<keyword evidence="4 6" id="KW-1133">Transmembrane helix</keyword>
<evidence type="ECO:0000256" key="5">
    <source>
        <dbReference type="ARBA" id="ARBA00023136"/>
    </source>
</evidence>
<evidence type="ECO:0000313" key="9">
    <source>
        <dbReference type="Proteomes" id="UP001279734"/>
    </source>
</evidence>
<organism evidence="8 9">
    <name type="scientific">Nepenthes gracilis</name>
    <name type="common">Slender pitcher plant</name>
    <dbReference type="NCBI Taxonomy" id="150966"/>
    <lineage>
        <taxon>Eukaryota</taxon>
        <taxon>Viridiplantae</taxon>
        <taxon>Streptophyta</taxon>
        <taxon>Embryophyta</taxon>
        <taxon>Tracheophyta</taxon>
        <taxon>Spermatophyta</taxon>
        <taxon>Magnoliopsida</taxon>
        <taxon>eudicotyledons</taxon>
        <taxon>Gunneridae</taxon>
        <taxon>Pentapetalae</taxon>
        <taxon>Caryophyllales</taxon>
        <taxon>Nepenthaceae</taxon>
        <taxon>Nepenthes</taxon>
    </lineage>
</organism>
<feature type="transmembrane region" description="Helical" evidence="6">
    <location>
        <begin position="435"/>
        <end position="458"/>
    </location>
</feature>
<keyword evidence="5 6" id="KW-0472">Membrane</keyword>
<dbReference type="PANTHER" id="PTHR12385">
    <property type="entry name" value="CHOLINE TRANSPORTER-LIKE (SLC FAMILY 44)"/>
    <property type="match status" value="1"/>
</dbReference>
<evidence type="ECO:0000256" key="2">
    <source>
        <dbReference type="ARBA" id="ARBA00007168"/>
    </source>
</evidence>
<comment type="similarity">
    <text evidence="2 6">Belongs to the CTL (choline transporter-like) family.</text>
</comment>
<dbReference type="Pfam" id="PF04515">
    <property type="entry name" value="Choline_transpo"/>
    <property type="match status" value="1"/>
</dbReference>